<evidence type="ECO:0008006" key="4">
    <source>
        <dbReference type="Google" id="ProtNLM"/>
    </source>
</evidence>
<dbReference type="EMBL" id="PXOQ01000009">
    <property type="protein sequence ID" value="PSG88667.1"/>
    <property type="molecule type" value="Genomic_DNA"/>
</dbReference>
<dbReference type="Gene3D" id="2.130.10.10">
    <property type="entry name" value="YVTN repeat-like/Quinoprotein amine dehydrogenase"/>
    <property type="match status" value="1"/>
</dbReference>
<organism evidence="2 3">
    <name type="scientific">Aurantibacter aestuarii</name>
    <dbReference type="NCBI Taxonomy" id="1266046"/>
    <lineage>
        <taxon>Bacteria</taxon>
        <taxon>Pseudomonadati</taxon>
        <taxon>Bacteroidota</taxon>
        <taxon>Flavobacteriia</taxon>
        <taxon>Flavobacteriales</taxon>
        <taxon>Flavobacteriaceae</taxon>
        <taxon>Aurantibacter</taxon>
    </lineage>
</organism>
<dbReference type="InterPro" id="IPR026341">
    <property type="entry name" value="T9SS_type_B"/>
</dbReference>
<dbReference type="NCBIfam" id="TIGR04131">
    <property type="entry name" value="Bac_Flav_CTERM"/>
    <property type="match status" value="1"/>
</dbReference>
<evidence type="ECO:0000313" key="2">
    <source>
        <dbReference type="EMBL" id="PSG88667.1"/>
    </source>
</evidence>
<reference evidence="2 3" key="1">
    <citation type="submission" date="2018-03" db="EMBL/GenBank/DDBJ databases">
        <title>Mesoflavibacter sp. HG37 and Mesoflavibacter sp. HG96 sp.nov., two marine bacteria isolated from seawater of Western Pacific Ocean.</title>
        <authorList>
            <person name="Cheng H."/>
            <person name="Wu Y.-H."/>
            <person name="Guo L.-L."/>
            <person name="Xu X.-W."/>
        </authorList>
    </citation>
    <scope>NUCLEOTIDE SEQUENCE [LARGE SCALE GENOMIC DNA]</scope>
    <source>
        <strain evidence="2 3">KCTC 32269</strain>
    </source>
</reference>
<dbReference type="SUPFAM" id="SSF75011">
    <property type="entry name" value="3-carboxy-cis,cis-mucoante lactonizing enzyme"/>
    <property type="match status" value="1"/>
</dbReference>
<protein>
    <recommendedName>
        <fullName evidence="4">Ig-like domain-containing protein</fullName>
    </recommendedName>
</protein>
<accession>A0A2T1N9W3</accession>
<feature type="signal peptide" evidence="1">
    <location>
        <begin position="1"/>
        <end position="20"/>
    </location>
</feature>
<dbReference type="AlphaFoldDB" id="A0A2T1N9W3"/>
<dbReference type="Pfam" id="PF13585">
    <property type="entry name" value="CHU_C"/>
    <property type="match status" value="1"/>
</dbReference>
<dbReference type="InterPro" id="IPR015943">
    <property type="entry name" value="WD40/YVTN_repeat-like_dom_sf"/>
</dbReference>
<feature type="chain" id="PRO_5015430233" description="Ig-like domain-containing protein" evidence="1">
    <location>
        <begin position="21"/>
        <end position="1108"/>
    </location>
</feature>
<sequence length="1108" mass="121248">MRLTYFIVFTLLLLATNITAQQQASNWYFGNNAGINFDANNNITNLNNGQLSTIEGCTSISNESGQLLMYTDGKTVYNAAHTVMQNGNGLKGDQSSSQSAIIVPKPGDPNIYYIFTVGSNQGVLGLNYSTVDMTGDNGLGVVIQKNFNLIQACAEKVSAVLQDCNTGNIWVSAFSSVSGTNVSQMNTFHSFEISNTGVNPLAVKSVFTNINISELRGNLKFSPDGTKAASANIGSGLLLLDFDVNTGQFSNLEILSFTSSYNKPYGVEFSPNNRFLYVAASNDFFSSSPSDNNNAANHLSSLTQFDVNAANVSNSQVVLDERNLYRSSLQLGPDGKIYRSMSSSYDTGLPSLSVINNPNELGFASNYLHAAIPLNNLSRQGLPPFIASFFKESIDITPNNMTSDINLPLCTGDSYTLEAEVVPNGVYEWYQNDILLPTPTPQNELTVTEAGTYKVIIGNTNGDCNVLEGQAIVTYYDIPIASTPNPYFICDDNDDDLANFDLTVQDSFILNGQDPNIYQVLYFTNQVNANNNTNPIIGTYQNTSVPQTIYARVQNIGNPDCFALTQFQIGVYDTPEIVSLANFEACDDTSDGDDANGQTTINLSAFNASILGSQNASEFTITYHIDENGAINDSGNLGNSYYNTTPFNQTLYVRIENNLNEDCYETASFQVTINPVPTANNVTLKQCDEDGVSDGITQFNLNEAFDEITNSSTTSTIIFYDTLNNANAETSPISAENYTNTLPNETVYAVVTNDSTGCKKIAEINLEISNTQISDYTAPEVCDELGSEDGMNTFDLNSFTSIILNGLPGGITLNYYETLDDAVLENNPLPLSYTNTTPYNQIIYARAESGNDCFGINEITLTVNPRPQLDDDELIYYCLNEFPITQTLDSGLIGDPNNFDFSWTTGETTPSIEVNQVGVYTVTVINPNTGCQKSKTITIEASDIAVITQPIYVNDGNSLNNVVDVSVTGSGTYEYGLLNQNGDFYGYQETGLFYYIPAGIYTVMVKDIKNNCGIAEQTISVIGFPNFFTPNNDGFNDFWQVNGVNEIFQADAEIYIFDRYGKLLTRINPTGPGWDGTYNGIPMPTNDYWFMVTLEDGRVYKNNFTLKR</sequence>
<comment type="caution">
    <text evidence="2">The sequence shown here is derived from an EMBL/GenBank/DDBJ whole genome shotgun (WGS) entry which is preliminary data.</text>
</comment>
<proteinExistence type="predicted"/>
<dbReference type="Proteomes" id="UP000238426">
    <property type="component" value="Unassembled WGS sequence"/>
</dbReference>
<gene>
    <name evidence="2" type="ORF">C7H52_10265</name>
</gene>
<keyword evidence="3" id="KW-1185">Reference proteome</keyword>
<keyword evidence="1" id="KW-0732">Signal</keyword>
<evidence type="ECO:0000313" key="3">
    <source>
        <dbReference type="Proteomes" id="UP000238426"/>
    </source>
</evidence>
<name>A0A2T1N9W3_9FLAO</name>
<dbReference type="OrthoDB" id="9765926at2"/>
<evidence type="ECO:0000256" key="1">
    <source>
        <dbReference type="SAM" id="SignalP"/>
    </source>
</evidence>